<dbReference type="PANTHER" id="PTHR43772:SF2">
    <property type="entry name" value="PUTATIVE (AFU_ORTHOLOGUE AFUA_2G04480)-RELATED"/>
    <property type="match status" value="1"/>
</dbReference>
<gene>
    <name evidence="9" type="ORF">H8S00_13255</name>
</gene>
<sequence>MKKGRKGLAALLVMVMVITMMGGFNAAQKTEVNADEKTYYAGNPIITNMFTADPSAHVWEKDGRIYIYASHDIFPSRGCDLMDKYHVFSSDNMVTWRDEGEILSSDDVSWGREEGGFMWAPDAAYENGTYYFYFPHPTGSGDAWNNTWRIGIAKSNSPASGFKCADDGYVKKKDGSPYVTGIDPCIFKDDDGSYYLYTGGGASCYVAKMQSDMQTLAEEPVRIDQTLTDFHEGMWVFKKDGLYYAMYADNTAGQNLMRYSTANSPYGPWKEGGIVLEGTGCDTTHGSITEYKGHWYLFYHNCEISGNGTLRSVCIDEVKFNSDGSIQTVKQTKEGVANVDYVNPADVAGSNSSPDPAKFTEKTDYSIANAQIGGGATRGGDAIENLHYEGSYVEWNNVNGGKGGQAMLTVYYGTPDGATALVKSSGDKAGDGYFLKFNKTTGWGDYSGVATCFIDLNPGTNNTVKLICGMGGVNITGMSISLPDQNAPQETTLAPTQKPTEKPTEAPTQAPEYGKCDLVVTDIDTEKNYYTGEEAVFTVTIKNQGTATSASNTKHGVALSVDGQVVNWCDTFFGPLKPGEEVTVSMNGGPNTKKSWTVVSGTHTVSAHVNDTRDVDESDTSNNIFSKTMTFTDKPAKSADIRVDGYQISTTLGGFRTVYSVSDPNAEVESLGLVYGLSSYVSESDMVVGSSNNKVFDYAATEKGRMDMSINGDEDYESYTMTLQFDKQQVAFLSEKMSVRAYAKLKDGSVIYSKTQSTSIYDTADYLYKNLMMNTLSAHNYLFNNILSVVTPSYKEIDYNWNSAVVTPNEI</sequence>
<dbReference type="EMBL" id="JACOOZ010000012">
    <property type="protein sequence ID" value="MBC5668930.1"/>
    <property type="molecule type" value="Genomic_DNA"/>
</dbReference>
<dbReference type="Proteomes" id="UP000597877">
    <property type="component" value="Unassembled WGS sequence"/>
</dbReference>
<feature type="region of interest" description="Disordered" evidence="6">
    <location>
        <begin position="483"/>
        <end position="510"/>
    </location>
</feature>
<feature type="chain" id="PRO_5045164371" evidence="7">
    <location>
        <begin position="27"/>
        <end position="811"/>
    </location>
</feature>
<dbReference type="InterPro" id="IPR013783">
    <property type="entry name" value="Ig-like_fold"/>
</dbReference>
<proteinExistence type="inferred from homology"/>
<feature type="domain" description="CARDB" evidence="8">
    <location>
        <begin position="516"/>
        <end position="627"/>
    </location>
</feature>
<keyword evidence="2" id="KW-0858">Xylan degradation</keyword>
<dbReference type="Gene3D" id="2.115.10.20">
    <property type="entry name" value="Glycosyl hydrolase domain, family 43"/>
    <property type="match status" value="1"/>
</dbReference>
<evidence type="ECO:0000256" key="3">
    <source>
        <dbReference type="ARBA" id="ARBA00022801"/>
    </source>
</evidence>
<protein>
    <submittedName>
        <fullName evidence="9">Family 43 glycosylhydrolase</fullName>
    </submittedName>
</protein>
<keyword evidence="5" id="KW-0326">Glycosidase</keyword>
<evidence type="ECO:0000256" key="6">
    <source>
        <dbReference type="SAM" id="MobiDB-lite"/>
    </source>
</evidence>
<dbReference type="Gene3D" id="2.60.120.260">
    <property type="entry name" value="Galactose-binding domain-like"/>
    <property type="match status" value="1"/>
</dbReference>
<evidence type="ECO:0000256" key="4">
    <source>
        <dbReference type="ARBA" id="ARBA00023277"/>
    </source>
</evidence>
<dbReference type="SUPFAM" id="SSF75005">
    <property type="entry name" value="Arabinanase/levansucrase/invertase"/>
    <property type="match status" value="1"/>
</dbReference>
<dbReference type="InterPro" id="IPR052176">
    <property type="entry name" value="Glycosyl_Hydrlase_43_Enz"/>
</dbReference>
<dbReference type="InterPro" id="IPR006710">
    <property type="entry name" value="Glyco_hydro_43"/>
</dbReference>
<keyword evidence="2" id="KW-0624">Polysaccharide degradation</keyword>
<feature type="compositionally biased region" description="Polar residues" evidence="6">
    <location>
        <begin position="483"/>
        <end position="498"/>
    </location>
</feature>
<evidence type="ECO:0000259" key="8">
    <source>
        <dbReference type="Pfam" id="PF07705"/>
    </source>
</evidence>
<comment type="caution">
    <text evidence="9">The sequence shown here is derived from an EMBL/GenBank/DDBJ whole genome shotgun (WGS) entry which is preliminary data.</text>
</comment>
<keyword evidence="4" id="KW-0119">Carbohydrate metabolism</keyword>
<dbReference type="InterPro" id="IPR011635">
    <property type="entry name" value="CARDB"/>
</dbReference>
<evidence type="ECO:0000256" key="1">
    <source>
        <dbReference type="ARBA" id="ARBA00009865"/>
    </source>
</evidence>
<keyword evidence="3" id="KW-0378">Hydrolase</keyword>
<dbReference type="Pfam" id="PF07705">
    <property type="entry name" value="CARDB"/>
    <property type="match status" value="1"/>
</dbReference>
<keyword evidence="10" id="KW-1185">Reference proteome</keyword>
<reference evidence="9 10" key="1">
    <citation type="submission" date="2020-08" db="EMBL/GenBank/DDBJ databases">
        <title>Genome public.</title>
        <authorList>
            <person name="Liu C."/>
            <person name="Sun Q."/>
        </authorList>
    </citation>
    <scope>NUCLEOTIDE SEQUENCE [LARGE SCALE GENOMIC DNA]</scope>
    <source>
        <strain evidence="9 10">BX4</strain>
    </source>
</reference>
<organism evidence="9 10">
    <name type="scientific">Eubacterium segne</name>
    <dbReference type="NCBI Taxonomy" id="2763045"/>
    <lineage>
        <taxon>Bacteria</taxon>
        <taxon>Bacillati</taxon>
        <taxon>Bacillota</taxon>
        <taxon>Clostridia</taxon>
        <taxon>Eubacteriales</taxon>
        <taxon>Eubacteriaceae</taxon>
        <taxon>Eubacterium</taxon>
    </lineage>
</organism>
<accession>A0ABR7F5P3</accession>
<feature type="signal peptide" evidence="7">
    <location>
        <begin position="1"/>
        <end position="26"/>
    </location>
</feature>
<keyword evidence="7" id="KW-0732">Signal</keyword>
<dbReference type="Gene3D" id="2.60.40.10">
    <property type="entry name" value="Immunoglobulins"/>
    <property type="match status" value="1"/>
</dbReference>
<dbReference type="InterPro" id="IPR023296">
    <property type="entry name" value="Glyco_hydro_beta-prop_sf"/>
</dbReference>
<evidence type="ECO:0000313" key="9">
    <source>
        <dbReference type="EMBL" id="MBC5668930.1"/>
    </source>
</evidence>
<dbReference type="PANTHER" id="PTHR43772">
    <property type="entry name" value="ENDO-1,4-BETA-XYLANASE"/>
    <property type="match status" value="1"/>
</dbReference>
<dbReference type="CDD" id="cd08990">
    <property type="entry name" value="GH43_AXH_like"/>
    <property type="match status" value="1"/>
</dbReference>
<evidence type="ECO:0000256" key="5">
    <source>
        <dbReference type="ARBA" id="ARBA00023295"/>
    </source>
</evidence>
<dbReference type="Pfam" id="PF04616">
    <property type="entry name" value="Glyco_hydro_43"/>
    <property type="match status" value="1"/>
</dbReference>
<evidence type="ECO:0000313" key="10">
    <source>
        <dbReference type="Proteomes" id="UP000597877"/>
    </source>
</evidence>
<comment type="similarity">
    <text evidence="1">Belongs to the glycosyl hydrolase 43 family.</text>
</comment>
<evidence type="ECO:0000256" key="7">
    <source>
        <dbReference type="SAM" id="SignalP"/>
    </source>
</evidence>
<dbReference type="RefSeq" id="WP_118589566.1">
    <property type="nucleotide sequence ID" value="NZ_JACOOZ010000012.1"/>
</dbReference>
<name>A0ABR7F5P3_9FIRM</name>
<evidence type="ECO:0000256" key="2">
    <source>
        <dbReference type="ARBA" id="ARBA00022651"/>
    </source>
</evidence>